<evidence type="ECO:0000259" key="3">
    <source>
        <dbReference type="Pfam" id="PF06725"/>
    </source>
</evidence>
<gene>
    <name evidence="4" type="ORF">FZ040_13405</name>
</gene>
<dbReference type="Proteomes" id="UP000323646">
    <property type="component" value="Unassembled WGS sequence"/>
</dbReference>
<comment type="caution">
    <text evidence="4">The sequence shown here is derived from an EMBL/GenBank/DDBJ whole genome shotgun (WGS) entry which is preliminary data.</text>
</comment>
<evidence type="ECO:0000313" key="5">
    <source>
        <dbReference type="Proteomes" id="UP000323646"/>
    </source>
</evidence>
<evidence type="ECO:0000259" key="2">
    <source>
        <dbReference type="Pfam" id="PF01471"/>
    </source>
</evidence>
<dbReference type="GO" id="GO:0004553">
    <property type="term" value="F:hydrolase activity, hydrolyzing O-glycosyl compounds"/>
    <property type="evidence" value="ECO:0007669"/>
    <property type="project" value="InterPro"/>
</dbReference>
<dbReference type="EMBL" id="VTOY01000023">
    <property type="protein sequence ID" value="TYZ19461.1"/>
    <property type="molecule type" value="Genomic_DNA"/>
</dbReference>
<feature type="domain" description="Peptidoglycan binding-like" evidence="2">
    <location>
        <begin position="13"/>
        <end position="68"/>
    </location>
</feature>
<organism evidence="4 5">
    <name type="scientific">Selenomonas ruminis</name>
    <dbReference type="NCBI Taxonomy" id="2593411"/>
    <lineage>
        <taxon>Bacteria</taxon>
        <taxon>Bacillati</taxon>
        <taxon>Bacillota</taxon>
        <taxon>Negativicutes</taxon>
        <taxon>Selenomonadales</taxon>
        <taxon>Selenomonadaceae</taxon>
        <taxon>Selenomonas</taxon>
    </lineage>
</organism>
<dbReference type="CDD" id="cd14667">
    <property type="entry name" value="3D_containing_proteins"/>
    <property type="match status" value="1"/>
</dbReference>
<dbReference type="Pfam" id="PF01471">
    <property type="entry name" value="PG_binding_1"/>
    <property type="match status" value="1"/>
</dbReference>
<dbReference type="PANTHER" id="PTHR39160:SF4">
    <property type="entry name" value="RESUSCITATION-PROMOTING FACTOR RPFB"/>
    <property type="match status" value="1"/>
</dbReference>
<protein>
    <submittedName>
        <fullName evidence="4">Peptidoglycan-binding protein LysM</fullName>
    </submittedName>
</protein>
<keyword evidence="1" id="KW-0732">Signal</keyword>
<dbReference type="OrthoDB" id="9798935at2"/>
<dbReference type="InterPro" id="IPR059180">
    <property type="entry name" value="3D_YorM"/>
</dbReference>
<dbReference type="InterPro" id="IPR010611">
    <property type="entry name" value="3D_dom"/>
</dbReference>
<evidence type="ECO:0000313" key="4">
    <source>
        <dbReference type="EMBL" id="TYZ19461.1"/>
    </source>
</evidence>
<dbReference type="InterPro" id="IPR002477">
    <property type="entry name" value="Peptidoglycan-bd-like"/>
</dbReference>
<sequence>MAASILVKEGSRGHAVETVQNLLIEQGYLTGAADGVCGPQTVEAIKKFQEANGLEVDGICGDGTYSALSGGASYEPPAIESYSGNGRTVYVSATAYSSQDPGLSAYTASGTKVRRGVIAVDPNTIPLGTRVFIPGYGEAVAEDIGGFRGNHIDIAFDTHGEAIIFGRQNLEIYILD</sequence>
<proteinExistence type="predicted"/>
<accession>A0A5D6VTL0</accession>
<keyword evidence="5" id="KW-1185">Reference proteome</keyword>
<dbReference type="InterPro" id="IPR051933">
    <property type="entry name" value="Resuscitation_pf_RpfB"/>
</dbReference>
<feature type="domain" description="3D" evidence="3">
    <location>
        <begin position="117"/>
        <end position="175"/>
    </location>
</feature>
<reference evidence="4 5" key="1">
    <citation type="submission" date="2019-08" db="EMBL/GenBank/DDBJ databases">
        <title>Selenomonas sp. mPRGC5 and Selenomonas sp. mPRGC8 isolated from ruminal fluid of dairy goat (Capra hircus).</title>
        <authorList>
            <person name="Poothong S."/>
            <person name="Nuengjamnong C."/>
            <person name="Tanasupawat S."/>
        </authorList>
    </citation>
    <scope>NUCLEOTIDE SEQUENCE [LARGE SCALE GENOMIC DNA]</scope>
    <source>
        <strain evidence="5">mPRGC5</strain>
    </source>
</reference>
<dbReference type="AlphaFoldDB" id="A0A5D6VTL0"/>
<dbReference type="GO" id="GO:0019867">
    <property type="term" value="C:outer membrane"/>
    <property type="evidence" value="ECO:0007669"/>
    <property type="project" value="InterPro"/>
</dbReference>
<evidence type="ECO:0000256" key="1">
    <source>
        <dbReference type="ARBA" id="ARBA00022729"/>
    </source>
</evidence>
<dbReference type="GO" id="GO:0009254">
    <property type="term" value="P:peptidoglycan turnover"/>
    <property type="evidence" value="ECO:0007669"/>
    <property type="project" value="InterPro"/>
</dbReference>
<dbReference type="Pfam" id="PF06725">
    <property type="entry name" value="3D"/>
    <property type="match status" value="1"/>
</dbReference>
<dbReference type="InterPro" id="IPR036365">
    <property type="entry name" value="PGBD-like_sf"/>
</dbReference>
<dbReference type="SUPFAM" id="SSF47090">
    <property type="entry name" value="PGBD-like"/>
    <property type="match status" value="1"/>
</dbReference>
<name>A0A5D6VTL0_9FIRM</name>
<dbReference type="InterPro" id="IPR036366">
    <property type="entry name" value="PGBDSf"/>
</dbReference>
<dbReference type="Gene3D" id="1.10.101.10">
    <property type="entry name" value="PGBD-like superfamily/PGBD"/>
    <property type="match status" value="1"/>
</dbReference>
<dbReference type="PANTHER" id="PTHR39160">
    <property type="entry name" value="CELL WALL-BINDING PROTEIN YOCH"/>
    <property type="match status" value="1"/>
</dbReference>